<comment type="similarity">
    <text evidence="1">Belongs to the SEN15 family.</text>
</comment>
<dbReference type="InterPro" id="IPR018593">
    <property type="entry name" value="tRNA-endonuc_su_Sen15"/>
</dbReference>
<dbReference type="PANTHER" id="PTHR28582:SF1">
    <property type="entry name" value="TRNA-SPLICING ENDONUCLEASE SUBUNIT SEN15"/>
    <property type="match status" value="1"/>
</dbReference>
<dbReference type="Gene3D" id="3.40.1350.10">
    <property type="match status" value="1"/>
</dbReference>
<evidence type="ECO:0000259" key="4">
    <source>
        <dbReference type="Pfam" id="PF09631"/>
    </source>
</evidence>
<dbReference type="InterPro" id="IPR011856">
    <property type="entry name" value="tRNA_endonuc-like_dom_sf"/>
</dbReference>
<evidence type="ECO:0000256" key="2">
    <source>
        <dbReference type="ARBA" id="ARBA00022694"/>
    </source>
</evidence>
<dbReference type="Pfam" id="PF09631">
    <property type="entry name" value="Sen15"/>
    <property type="match status" value="1"/>
</dbReference>
<gene>
    <name evidence="5" type="ORF">BWQ96_00159</name>
</gene>
<name>A0A2V3J6H0_9FLOR</name>
<evidence type="ECO:0000256" key="1">
    <source>
        <dbReference type="ARBA" id="ARBA00006091"/>
    </source>
</evidence>
<proteinExistence type="inferred from homology"/>
<feature type="domain" description="tRNA-splicing endonuclease subunit Sen15" evidence="4">
    <location>
        <begin position="63"/>
        <end position="167"/>
    </location>
</feature>
<dbReference type="AlphaFoldDB" id="A0A2V3J6H0"/>
<keyword evidence="2" id="KW-0819">tRNA processing</keyword>
<evidence type="ECO:0000256" key="3">
    <source>
        <dbReference type="SAM" id="MobiDB-lite"/>
    </source>
</evidence>
<comment type="caution">
    <text evidence="5">The sequence shown here is derived from an EMBL/GenBank/DDBJ whole genome shotgun (WGS) entry which is preliminary data.</text>
</comment>
<evidence type="ECO:0000313" key="6">
    <source>
        <dbReference type="Proteomes" id="UP000247409"/>
    </source>
</evidence>
<keyword evidence="6" id="KW-1185">Reference proteome</keyword>
<feature type="region of interest" description="Disordered" evidence="3">
    <location>
        <begin position="179"/>
        <end position="212"/>
    </location>
</feature>
<protein>
    <recommendedName>
        <fullName evidence="4">tRNA-splicing endonuclease subunit Sen15 domain-containing protein</fullName>
    </recommendedName>
</protein>
<dbReference type="OrthoDB" id="10002170at2759"/>
<sequence length="212" mass="23981">MKRKEHKPVEAVKSVTSDLGDNACDRVVVKSDELEQPKPIQSFMSFLISNGLQDCDQAQVLYQVFQDLRLIRKWTGLRVSQRASRPYLAGSAAAAFDSVYKDKDMDKGEDRTQVVVPVSAWEELSALDLQALCRECVHPETGEQLRCMTLAIVDDDSTTAYYRIFSTWEEIVHPQWKMKKKHKTEGGIGTEERDQNDVVEESESSSNSDSDS</sequence>
<dbReference type="InterPro" id="IPR036167">
    <property type="entry name" value="tRNA_intron_Endo_cat-like_sf"/>
</dbReference>
<dbReference type="GO" id="GO:0003676">
    <property type="term" value="F:nucleic acid binding"/>
    <property type="evidence" value="ECO:0007669"/>
    <property type="project" value="InterPro"/>
</dbReference>
<dbReference type="Proteomes" id="UP000247409">
    <property type="component" value="Unassembled WGS sequence"/>
</dbReference>
<accession>A0A2V3J6H0</accession>
<dbReference type="PANTHER" id="PTHR28582">
    <property type="entry name" value="TRNA-SPLICING ENDONUCLEASE SUBUNIT SEN15"/>
    <property type="match status" value="1"/>
</dbReference>
<dbReference type="GO" id="GO:0005634">
    <property type="term" value="C:nucleus"/>
    <property type="evidence" value="ECO:0007669"/>
    <property type="project" value="UniProtKB-ARBA"/>
</dbReference>
<dbReference type="EMBL" id="NBIV01000001">
    <property type="protein sequence ID" value="PXF49999.1"/>
    <property type="molecule type" value="Genomic_DNA"/>
</dbReference>
<dbReference type="SUPFAM" id="SSF53032">
    <property type="entry name" value="tRNA-intron endonuclease catalytic domain-like"/>
    <property type="match status" value="1"/>
</dbReference>
<reference evidence="5 6" key="1">
    <citation type="journal article" date="2018" name="Mol. Biol. Evol.">
        <title>Analysis of the draft genome of the red seaweed Gracilariopsis chorda provides insights into genome size evolution in Rhodophyta.</title>
        <authorList>
            <person name="Lee J."/>
            <person name="Yang E.C."/>
            <person name="Graf L."/>
            <person name="Yang J.H."/>
            <person name="Qiu H."/>
            <person name="Zel Zion U."/>
            <person name="Chan C.X."/>
            <person name="Stephens T.G."/>
            <person name="Weber A.P.M."/>
            <person name="Boo G.H."/>
            <person name="Boo S.M."/>
            <person name="Kim K.M."/>
            <person name="Shin Y."/>
            <person name="Jung M."/>
            <person name="Lee S.J."/>
            <person name="Yim H.S."/>
            <person name="Lee J.H."/>
            <person name="Bhattacharya D."/>
            <person name="Yoon H.S."/>
        </authorList>
    </citation>
    <scope>NUCLEOTIDE SEQUENCE [LARGE SCALE GENOMIC DNA]</scope>
    <source>
        <strain evidence="5 6">SKKU-2015</strain>
        <tissue evidence="5">Whole body</tissue>
    </source>
</reference>
<organism evidence="5 6">
    <name type="scientific">Gracilariopsis chorda</name>
    <dbReference type="NCBI Taxonomy" id="448386"/>
    <lineage>
        <taxon>Eukaryota</taxon>
        <taxon>Rhodophyta</taxon>
        <taxon>Florideophyceae</taxon>
        <taxon>Rhodymeniophycidae</taxon>
        <taxon>Gracilariales</taxon>
        <taxon>Gracilariaceae</taxon>
        <taxon>Gracilariopsis</taxon>
    </lineage>
</organism>
<evidence type="ECO:0000313" key="5">
    <source>
        <dbReference type="EMBL" id="PXF49999.1"/>
    </source>
</evidence>
<dbReference type="GO" id="GO:0006388">
    <property type="term" value="P:tRNA splicing, via endonucleolytic cleavage and ligation"/>
    <property type="evidence" value="ECO:0007669"/>
    <property type="project" value="InterPro"/>
</dbReference>